<keyword evidence="4 7" id="KW-1133">Transmembrane helix</keyword>
<feature type="transmembrane region" description="Helical" evidence="7">
    <location>
        <begin position="96"/>
        <end position="116"/>
    </location>
</feature>
<feature type="transmembrane region" description="Helical" evidence="7">
    <location>
        <begin position="193"/>
        <end position="225"/>
    </location>
</feature>
<keyword evidence="2 7" id="KW-0812">Transmembrane</keyword>
<feature type="coiled-coil region" evidence="6">
    <location>
        <begin position="428"/>
        <end position="455"/>
    </location>
</feature>
<gene>
    <name evidence="8" type="ORF">V6984_11320</name>
</gene>
<keyword evidence="9" id="KW-1185">Reference proteome</keyword>
<evidence type="ECO:0000256" key="7">
    <source>
        <dbReference type="SAM" id="Phobius"/>
    </source>
</evidence>
<dbReference type="InterPro" id="IPR001182">
    <property type="entry name" value="FtsW/RodA"/>
</dbReference>
<dbReference type="EMBL" id="CP146256">
    <property type="protein sequence ID" value="XAH76317.1"/>
    <property type="molecule type" value="Genomic_DNA"/>
</dbReference>
<evidence type="ECO:0000256" key="1">
    <source>
        <dbReference type="ARBA" id="ARBA00004141"/>
    </source>
</evidence>
<evidence type="ECO:0000256" key="4">
    <source>
        <dbReference type="ARBA" id="ARBA00022989"/>
    </source>
</evidence>
<organism evidence="8 9">
    <name type="scientific">Kineothrix sedimenti</name>
    <dbReference type="NCBI Taxonomy" id="3123317"/>
    <lineage>
        <taxon>Bacteria</taxon>
        <taxon>Bacillati</taxon>
        <taxon>Bacillota</taxon>
        <taxon>Clostridia</taxon>
        <taxon>Lachnospirales</taxon>
        <taxon>Lachnospiraceae</taxon>
        <taxon>Kineothrix</taxon>
    </lineage>
</organism>
<evidence type="ECO:0000313" key="9">
    <source>
        <dbReference type="Proteomes" id="UP001451571"/>
    </source>
</evidence>
<feature type="transmembrane region" description="Helical" evidence="7">
    <location>
        <begin position="122"/>
        <end position="140"/>
    </location>
</feature>
<proteinExistence type="predicted"/>
<comment type="subcellular location">
    <subcellularLocation>
        <location evidence="1">Membrane</location>
        <topology evidence="1">Multi-pass membrane protein</topology>
    </subcellularLocation>
</comment>
<evidence type="ECO:0000256" key="5">
    <source>
        <dbReference type="ARBA" id="ARBA00023136"/>
    </source>
</evidence>
<feature type="transmembrane region" description="Helical" evidence="7">
    <location>
        <begin position="372"/>
        <end position="393"/>
    </location>
</feature>
<dbReference type="Pfam" id="PF01098">
    <property type="entry name" value="FTSW_RODA_SPOVE"/>
    <property type="match status" value="1"/>
</dbReference>
<feature type="transmembrane region" description="Helical" evidence="7">
    <location>
        <begin position="255"/>
        <end position="274"/>
    </location>
</feature>
<dbReference type="PANTHER" id="PTHR30474:SF3">
    <property type="entry name" value="PEPTIDOGLYCAN GLYCOSYLTRANSFERASE RODA"/>
    <property type="match status" value="1"/>
</dbReference>
<sequence>MELYITELSKYVITLFMVLYACECFAVFRYRDEEDRSGIYTRQNILMLLIHFSCFMVICFETGEMSYLFFYAFQQIVLFATVVLFHVIYPRANRLIVNNMCMLLSIGFVVLTRISYEKAVKQFVIVAFSIAITMVIPFFVHRLKFLKSLTWVYALVGAGALAIVLILGTATYGSKISYSIGGVTFQPSEFVKIIFVFFVASALYQSTSFFEVFTTAVVAGIHVVILVISKDLGSALIFFIVYIFMVFIATKNPLYLIAGAAGGSGAAIIAYRVFAHVQVRVQAWSDPWSQIDSAGYQITQSLFAISSGGWFGLGLFQGTPESIPFVEADFIFSAIAEELGIIFSMCMILVCISCFIMFMNISMKLNDRFYQLIAFGLGVTYIFQVFLTIGGGSKFIPLTGVTLPLISYGGSSVLTTLIMFAIIEGLCMIRKDEEKEMLRAEKRKLKKLKNQKQREITYIEDFDESDEE</sequence>
<evidence type="ECO:0000256" key="6">
    <source>
        <dbReference type="SAM" id="Coils"/>
    </source>
</evidence>
<keyword evidence="3" id="KW-0133">Cell shape</keyword>
<feature type="transmembrane region" description="Helical" evidence="7">
    <location>
        <begin position="152"/>
        <end position="173"/>
    </location>
</feature>
<feature type="transmembrane region" description="Helical" evidence="7">
    <location>
        <begin position="69"/>
        <end position="89"/>
    </location>
</feature>
<reference evidence="8 9" key="1">
    <citation type="submission" date="2024-02" db="EMBL/GenBank/DDBJ databases">
        <title>Bacterial strain from lacustrine sediment.</title>
        <authorList>
            <person name="Petit C."/>
            <person name="Fadhlaoui K."/>
        </authorList>
    </citation>
    <scope>NUCLEOTIDE SEQUENCE [LARGE SCALE GENOMIC DNA]</scope>
    <source>
        <strain evidence="8 9">IPX-CK</strain>
    </source>
</reference>
<name>A0ABZ3F452_9FIRM</name>
<evidence type="ECO:0000256" key="2">
    <source>
        <dbReference type="ARBA" id="ARBA00022692"/>
    </source>
</evidence>
<feature type="transmembrane region" description="Helical" evidence="7">
    <location>
        <begin position="12"/>
        <end position="31"/>
    </location>
</feature>
<keyword evidence="5 7" id="KW-0472">Membrane</keyword>
<evidence type="ECO:0000256" key="3">
    <source>
        <dbReference type="ARBA" id="ARBA00022960"/>
    </source>
</evidence>
<protein>
    <submittedName>
        <fullName evidence="8">FtsW/RodA/SpoVE family cell cycle protein</fullName>
    </submittedName>
</protein>
<dbReference type="Proteomes" id="UP001451571">
    <property type="component" value="Chromosome"/>
</dbReference>
<accession>A0ABZ3F452</accession>
<dbReference type="PANTHER" id="PTHR30474">
    <property type="entry name" value="CELL CYCLE PROTEIN"/>
    <property type="match status" value="1"/>
</dbReference>
<dbReference type="RefSeq" id="WP_342759893.1">
    <property type="nucleotide sequence ID" value="NZ_CP146256.1"/>
</dbReference>
<feature type="transmembrane region" description="Helical" evidence="7">
    <location>
        <begin position="405"/>
        <end position="429"/>
    </location>
</feature>
<evidence type="ECO:0000313" key="8">
    <source>
        <dbReference type="EMBL" id="XAH76317.1"/>
    </source>
</evidence>
<feature type="transmembrane region" description="Helical" evidence="7">
    <location>
        <begin position="232"/>
        <end position="249"/>
    </location>
</feature>
<keyword evidence="6" id="KW-0175">Coiled coil</keyword>
<feature type="transmembrane region" description="Helical" evidence="7">
    <location>
        <begin position="339"/>
        <end position="360"/>
    </location>
</feature>
<feature type="transmembrane region" description="Helical" evidence="7">
    <location>
        <begin position="43"/>
        <end position="63"/>
    </location>
</feature>